<dbReference type="InterPro" id="IPR000718">
    <property type="entry name" value="Peptidase_M13"/>
</dbReference>
<keyword evidence="7" id="KW-0862">Zinc</keyword>
<organism evidence="11 12">
    <name type="scientific">Aquatica leii</name>
    <dbReference type="NCBI Taxonomy" id="1421715"/>
    <lineage>
        <taxon>Eukaryota</taxon>
        <taxon>Metazoa</taxon>
        <taxon>Ecdysozoa</taxon>
        <taxon>Arthropoda</taxon>
        <taxon>Hexapoda</taxon>
        <taxon>Insecta</taxon>
        <taxon>Pterygota</taxon>
        <taxon>Neoptera</taxon>
        <taxon>Endopterygota</taxon>
        <taxon>Coleoptera</taxon>
        <taxon>Polyphaga</taxon>
        <taxon>Elateriformia</taxon>
        <taxon>Elateroidea</taxon>
        <taxon>Lampyridae</taxon>
        <taxon>Luciolinae</taxon>
        <taxon>Aquatica</taxon>
    </lineage>
</organism>
<protein>
    <submittedName>
        <fullName evidence="11">Uncharacterized protein</fullName>
    </submittedName>
</protein>
<dbReference type="SUPFAM" id="SSF55486">
    <property type="entry name" value="Metalloproteases ('zincins'), catalytic domain"/>
    <property type="match status" value="1"/>
</dbReference>
<dbReference type="EMBL" id="JARPUR010000003">
    <property type="protein sequence ID" value="KAK4879425.1"/>
    <property type="molecule type" value="Genomic_DNA"/>
</dbReference>
<feature type="domain" description="Peptidase M13 N-terminal" evidence="10">
    <location>
        <begin position="2"/>
        <end position="352"/>
    </location>
</feature>
<evidence type="ECO:0000313" key="12">
    <source>
        <dbReference type="Proteomes" id="UP001353858"/>
    </source>
</evidence>
<reference evidence="12" key="1">
    <citation type="submission" date="2023-01" db="EMBL/GenBank/DDBJ databases">
        <title>Key to firefly adult light organ development and bioluminescence: homeobox transcription factors regulate luciferase expression and transportation to peroxisome.</title>
        <authorList>
            <person name="Fu X."/>
        </authorList>
    </citation>
    <scope>NUCLEOTIDE SEQUENCE [LARGE SCALE GENOMIC DNA]</scope>
</reference>
<dbReference type="PANTHER" id="PTHR11733">
    <property type="entry name" value="ZINC METALLOPROTEASE FAMILY M13 NEPRILYSIN-RELATED"/>
    <property type="match status" value="1"/>
</dbReference>
<dbReference type="AlphaFoldDB" id="A0AAN7Q4F2"/>
<sequence length="617" mass="71583">MQNQLRIIYEEPLPENASRPFVLLKTIYNLCSNTTANENDGVKNANALFKELGGWPLLDGPKWNETAFEWTKMVYKLRKSGGGFGYFISVGVLTHPPNQTRRYICLDETPLKIRQNLSNGFNDTMVRAWYAYIVDIALMYGAKNASAVKELKDVIDFKMKLANILQETKNITKLSNFTTIKELQEEFPKFNWLDYIQNIMDLPDANITENEEIIVRAPHYIKDLLILLQHTPKRVQANYIFIEYADNLIPYLTETLKIRRALFYKLIDVDYIPKPVSAECRMISYLSVGLQVDYLYVTRYFNKTVKEQAEQLVMDIRTEFVEILKKVDWLDNETRAHAIEKVLAIKQYIAYPTELLDPENVDAYYDKLVLNSTNYLMAILSVNKFLQHLDYSRLRQPRNKTNWLLHTTPLTVNAFYSTSENSINFPAGILQGVFYSKDRPNYMNYGVMGFIIGHEITHGFDNRGRLIDKDGNVNNWWSEKTKKLFAIKAQCFIDQYNNYTALNISINGASTQGENIADNGAVKESYYAYNRWVKKNGPEPLLPGLQYNPKQLFWISSAQLWCSKYDTTFLQRMLTKDPHAPAEFRVIGAFSNSEDFNKDFKCSINSPMNRNNKCSIW</sequence>
<dbReference type="PRINTS" id="PR00786">
    <property type="entry name" value="NEPRILYSIN"/>
</dbReference>
<comment type="similarity">
    <text evidence="3">Belongs to the peptidase M13 family.</text>
</comment>
<evidence type="ECO:0000259" key="10">
    <source>
        <dbReference type="Pfam" id="PF05649"/>
    </source>
</evidence>
<evidence type="ECO:0000256" key="7">
    <source>
        <dbReference type="ARBA" id="ARBA00022833"/>
    </source>
</evidence>
<dbReference type="Pfam" id="PF05649">
    <property type="entry name" value="Peptidase_M13_N"/>
    <property type="match status" value="1"/>
</dbReference>
<gene>
    <name evidence="11" type="ORF">RN001_007571</name>
</gene>
<proteinExistence type="inferred from homology"/>
<keyword evidence="12" id="KW-1185">Reference proteome</keyword>
<dbReference type="Proteomes" id="UP001353858">
    <property type="component" value="Unassembled WGS sequence"/>
</dbReference>
<dbReference type="Gene3D" id="3.40.390.10">
    <property type="entry name" value="Collagenase (Catalytic Domain)"/>
    <property type="match status" value="1"/>
</dbReference>
<evidence type="ECO:0000259" key="9">
    <source>
        <dbReference type="Pfam" id="PF01431"/>
    </source>
</evidence>
<evidence type="ECO:0000256" key="8">
    <source>
        <dbReference type="ARBA" id="ARBA00023049"/>
    </source>
</evidence>
<keyword evidence="4" id="KW-0645">Protease</keyword>
<dbReference type="Gene3D" id="1.10.1380.10">
    <property type="entry name" value="Neutral endopeptidase , domain2"/>
    <property type="match status" value="1"/>
</dbReference>
<comment type="subcellular location">
    <subcellularLocation>
        <location evidence="2">Cell membrane</location>
        <topology evidence="2">Single-pass type II membrane protein</topology>
    </subcellularLocation>
</comment>
<name>A0AAN7Q4F2_9COLE</name>
<dbReference type="CDD" id="cd08662">
    <property type="entry name" value="M13"/>
    <property type="match status" value="1"/>
</dbReference>
<comment type="caution">
    <text evidence="11">The sequence shown here is derived from an EMBL/GenBank/DDBJ whole genome shotgun (WGS) entry which is preliminary data.</text>
</comment>
<dbReference type="InterPro" id="IPR042089">
    <property type="entry name" value="Peptidase_M13_dom_2"/>
</dbReference>
<dbReference type="InterPro" id="IPR008753">
    <property type="entry name" value="Peptidase_M13_N"/>
</dbReference>
<dbReference type="GO" id="GO:0005886">
    <property type="term" value="C:plasma membrane"/>
    <property type="evidence" value="ECO:0007669"/>
    <property type="project" value="UniProtKB-SubCell"/>
</dbReference>
<dbReference type="InterPro" id="IPR024079">
    <property type="entry name" value="MetalloPept_cat_dom_sf"/>
</dbReference>
<evidence type="ECO:0000256" key="2">
    <source>
        <dbReference type="ARBA" id="ARBA00004401"/>
    </source>
</evidence>
<keyword evidence="6" id="KW-0378">Hydrolase</keyword>
<keyword evidence="5" id="KW-0479">Metal-binding</keyword>
<comment type="cofactor">
    <cofactor evidence="1">
        <name>Zn(2+)</name>
        <dbReference type="ChEBI" id="CHEBI:29105"/>
    </cofactor>
</comment>
<dbReference type="InterPro" id="IPR018497">
    <property type="entry name" value="Peptidase_M13_C"/>
</dbReference>
<dbReference type="PROSITE" id="PS51885">
    <property type="entry name" value="NEPRILYSIN"/>
    <property type="match status" value="1"/>
</dbReference>
<evidence type="ECO:0000313" key="11">
    <source>
        <dbReference type="EMBL" id="KAK4879425.1"/>
    </source>
</evidence>
<dbReference type="GO" id="GO:0016485">
    <property type="term" value="P:protein processing"/>
    <property type="evidence" value="ECO:0007669"/>
    <property type="project" value="TreeGrafter"/>
</dbReference>
<evidence type="ECO:0000256" key="5">
    <source>
        <dbReference type="ARBA" id="ARBA00022723"/>
    </source>
</evidence>
<keyword evidence="8" id="KW-0482">Metalloprotease</keyword>
<dbReference type="Pfam" id="PF01431">
    <property type="entry name" value="Peptidase_M13"/>
    <property type="match status" value="1"/>
</dbReference>
<dbReference type="GO" id="GO:0004222">
    <property type="term" value="F:metalloendopeptidase activity"/>
    <property type="evidence" value="ECO:0007669"/>
    <property type="project" value="InterPro"/>
</dbReference>
<feature type="domain" description="Peptidase M13 C-terminal" evidence="9">
    <location>
        <begin position="413"/>
        <end position="616"/>
    </location>
</feature>
<dbReference type="PANTHER" id="PTHR11733:SF224">
    <property type="entry name" value="NEPRILYSIN-2"/>
    <property type="match status" value="1"/>
</dbReference>
<evidence type="ECO:0000256" key="1">
    <source>
        <dbReference type="ARBA" id="ARBA00001947"/>
    </source>
</evidence>
<dbReference type="GO" id="GO:0046872">
    <property type="term" value="F:metal ion binding"/>
    <property type="evidence" value="ECO:0007669"/>
    <property type="project" value="UniProtKB-KW"/>
</dbReference>
<evidence type="ECO:0000256" key="4">
    <source>
        <dbReference type="ARBA" id="ARBA00022670"/>
    </source>
</evidence>
<evidence type="ECO:0000256" key="6">
    <source>
        <dbReference type="ARBA" id="ARBA00022801"/>
    </source>
</evidence>
<evidence type="ECO:0000256" key="3">
    <source>
        <dbReference type="ARBA" id="ARBA00007357"/>
    </source>
</evidence>
<accession>A0AAN7Q4F2</accession>